<accession>A0AAD5KBG3</accession>
<keyword evidence="2 15" id="KW-0645">Protease</keyword>
<evidence type="ECO:0000256" key="5">
    <source>
        <dbReference type="ARBA" id="ARBA00022801"/>
    </source>
</evidence>
<dbReference type="PRINTS" id="PR00792">
    <property type="entry name" value="PEPSIN"/>
</dbReference>
<evidence type="ECO:0000256" key="4">
    <source>
        <dbReference type="ARBA" id="ARBA00022750"/>
    </source>
</evidence>
<dbReference type="InterPro" id="IPR001461">
    <property type="entry name" value="Aspartic_peptidase_A1"/>
</dbReference>
<dbReference type="Gene3D" id="2.40.70.10">
    <property type="entry name" value="Acid Proteases"/>
    <property type="match status" value="2"/>
</dbReference>
<keyword evidence="6" id="KW-0865">Zymogen</keyword>
<organism evidence="18 19">
    <name type="scientific">Phascolomyces articulosus</name>
    <dbReference type="NCBI Taxonomy" id="60185"/>
    <lineage>
        <taxon>Eukaryota</taxon>
        <taxon>Fungi</taxon>
        <taxon>Fungi incertae sedis</taxon>
        <taxon>Mucoromycota</taxon>
        <taxon>Mucoromycotina</taxon>
        <taxon>Mucoromycetes</taxon>
        <taxon>Mucorales</taxon>
        <taxon>Lichtheimiaceae</taxon>
        <taxon>Phascolomyces</taxon>
    </lineage>
</organism>
<evidence type="ECO:0000256" key="3">
    <source>
        <dbReference type="ARBA" id="ARBA00022729"/>
    </source>
</evidence>
<protein>
    <recommendedName>
        <fullName evidence="12">Mucorpepsin</fullName>
        <ecNumber evidence="11">3.4.23.23</ecNumber>
    </recommendedName>
    <alternativeName>
        <fullName evidence="13">Mucor rennin</fullName>
    </alternativeName>
</protein>
<evidence type="ECO:0000259" key="17">
    <source>
        <dbReference type="PROSITE" id="PS51767"/>
    </source>
</evidence>
<dbReference type="EC" id="3.4.23.23" evidence="11"/>
<evidence type="ECO:0000256" key="9">
    <source>
        <dbReference type="ARBA" id="ARBA00052485"/>
    </source>
</evidence>
<reference evidence="18" key="1">
    <citation type="journal article" date="2022" name="IScience">
        <title>Evolution of zygomycete secretomes and the origins of terrestrial fungal ecologies.</title>
        <authorList>
            <person name="Chang Y."/>
            <person name="Wang Y."/>
            <person name="Mondo S."/>
            <person name="Ahrendt S."/>
            <person name="Andreopoulos W."/>
            <person name="Barry K."/>
            <person name="Beard J."/>
            <person name="Benny G.L."/>
            <person name="Blankenship S."/>
            <person name="Bonito G."/>
            <person name="Cuomo C."/>
            <person name="Desiro A."/>
            <person name="Gervers K.A."/>
            <person name="Hundley H."/>
            <person name="Kuo A."/>
            <person name="LaButti K."/>
            <person name="Lang B.F."/>
            <person name="Lipzen A."/>
            <person name="O'Donnell K."/>
            <person name="Pangilinan J."/>
            <person name="Reynolds N."/>
            <person name="Sandor L."/>
            <person name="Smith M.E."/>
            <person name="Tsang A."/>
            <person name="Grigoriev I.V."/>
            <person name="Stajich J.E."/>
            <person name="Spatafora J.W."/>
        </authorList>
    </citation>
    <scope>NUCLEOTIDE SEQUENCE</scope>
    <source>
        <strain evidence="18">RSA 2281</strain>
    </source>
</reference>
<evidence type="ECO:0000256" key="1">
    <source>
        <dbReference type="ARBA" id="ARBA00007447"/>
    </source>
</evidence>
<dbReference type="InterPro" id="IPR001969">
    <property type="entry name" value="Aspartic_peptidase_AS"/>
</dbReference>
<evidence type="ECO:0000313" key="19">
    <source>
        <dbReference type="Proteomes" id="UP001209540"/>
    </source>
</evidence>
<keyword evidence="5 15" id="KW-0378">Hydrolase</keyword>
<sequence length="483" mass="52481">MKLSTSIAAILAATVCTQALPTNNQPKGQIVIPLHTNDRFRPDPSISLRNAQSRYAKFVVNEGGRPSMNNKITVDSNGYDPTLVSNNGKVPLKVIQNDVQYVGKVSIGTPPQVLELNFDTGSADLWFISTLCKDCDEYNTQFNHEESQTFRWGEERKEWAIQYGDGSTASGLVGYDTVNLGGLSIHDQGIELATHETKMDSVVHGILGLGFPQLCTVKGLKTPLQNLIAQNLIEKPIFSFSLGQYLHGGGGELIFGGINKDRYVGELTSFPVENLEGYWGVTLVSATIGDELISFDEITSKIPKLTSADLKDVTSKIPKILNRRDGGDLLNTALSGSELPTNSLSADVLPTVPTLRAVLDTGTTLVIFPQVLADIIAKKYDATPTKDGTYIITCDLSKIPPLTLNFGTASYVIPSESLIYYNDGQGQCTAGFANAQFPFVILGDVFLKNVYTVFDYGTPPTVSLAQAVLPPQYNDNNKEHFDN</sequence>
<keyword evidence="3 16" id="KW-0732">Signal</keyword>
<dbReference type="PROSITE" id="PS51767">
    <property type="entry name" value="PEPTIDASE_A1"/>
    <property type="match status" value="1"/>
</dbReference>
<keyword evidence="4 15" id="KW-0064">Aspartyl protease</keyword>
<evidence type="ECO:0000256" key="15">
    <source>
        <dbReference type="RuleBase" id="RU000454"/>
    </source>
</evidence>
<evidence type="ECO:0000256" key="13">
    <source>
        <dbReference type="ARBA" id="ARBA00075933"/>
    </source>
</evidence>
<dbReference type="PANTHER" id="PTHR47966">
    <property type="entry name" value="BETA-SITE APP-CLEAVING ENZYME, ISOFORM A-RELATED"/>
    <property type="match status" value="1"/>
</dbReference>
<dbReference type="EMBL" id="JAIXMP010000002">
    <property type="protein sequence ID" value="KAI9277206.1"/>
    <property type="molecule type" value="Genomic_DNA"/>
</dbReference>
<feature type="active site" evidence="14">
    <location>
        <position position="360"/>
    </location>
</feature>
<keyword evidence="7" id="KW-1015">Disulfide bond</keyword>
<evidence type="ECO:0000256" key="16">
    <source>
        <dbReference type="SAM" id="SignalP"/>
    </source>
</evidence>
<evidence type="ECO:0000256" key="6">
    <source>
        <dbReference type="ARBA" id="ARBA00023145"/>
    </source>
</evidence>
<evidence type="ECO:0000313" key="18">
    <source>
        <dbReference type="EMBL" id="KAI9277206.1"/>
    </source>
</evidence>
<keyword evidence="8" id="KW-0325">Glycoprotein</keyword>
<evidence type="ECO:0000256" key="10">
    <source>
        <dbReference type="ARBA" id="ARBA00059864"/>
    </source>
</evidence>
<comment type="catalytic activity">
    <reaction evidence="9">
        <text>Hydrolysis of proteins, favoring hydrophobic residues at P1 and P1'. Clots milk. Does not accept Lys at P1, and hence does not activate trypsinogen.</text>
        <dbReference type="EC" id="3.4.23.23"/>
    </reaction>
</comment>
<dbReference type="PROSITE" id="PS00141">
    <property type="entry name" value="ASP_PROTEASE"/>
    <property type="match status" value="1"/>
</dbReference>
<evidence type="ECO:0000256" key="12">
    <source>
        <dbReference type="ARBA" id="ARBA00070311"/>
    </source>
</evidence>
<evidence type="ECO:0000256" key="2">
    <source>
        <dbReference type="ARBA" id="ARBA00022670"/>
    </source>
</evidence>
<dbReference type="FunFam" id="2.40.70.10:FF:000008">
    <property type="entry name" value="Cathepsin D"/>
    <property type="match status" value="1"/>
</dbReference>
<dbReference type="AlphaFoldDB" id="A0AAD5KBG3"/>
<feature type="chain" id="PRO_5042025862" description="Mucorpepsin" evidence="16">
    <location>
        <begin position="20"/>
        <end position="483"/>
    </location>
</feature>
<reference evidence="18" key="2">
    <citation type="submission" date="2023-02" db="EMBL/GenBank/DDBJ databases">
        <authorList>
            <consortium name="DOE Joint Genome Institute"/>
            <person name="Mondo S.J."/>
            <person name="Chang Y."/>
            <person name="Wang Y."/>
            <person name="Ahrendt S."/>
            <person name="Andreopoulos W."/>
            <person name="Barry K."/>
            <person name="Beard J."/>
            <person name="Benny G.L."/>
            <person name="Blankenship S."/>
            <person name="Bonito G."/>
            <person name="Cuomo C."/>
            <person name="Desiro A."/>
            <person name="Gervers K.A."/>
            <person name="Hundley H."/>
            <person name="Kuo A."/>
            <person name="LaButti K."/>
            <person name="Lang B.F."/>
            <person name="Lipzen A."/>
            <person name="O'Donnell K."/>
            <person name="Pangilinan J."/>
            <person name="Reynolds N."/>
            <person name="Sandor L."/>
            <person name="Smith M.W."/>
            <person name="Tsang A."/>
            <person name="Grigoriev I.V."/>
            <person name="Stajich J.E."/>
            <person name="Spatafora J.W."/>
        </authorList>
    </citation>
    <scope>NUCLEOTIDE SEQUENCE</scope>
    <source>
        <strain evidence="18">RSA 2281</strain>
    </source>
</reference>
<dbReference type="InterPro" id="IPR034164">
    <property type="entry name" value="Pepsin-like_dom"/>
</dbReference>
<evidence type="ECO:0000256" key="7">
    <source>
        <dbReference type="ARBA" id="ARBA00023157"/>
    </source>
</evidence>
<evidence type="ECO:0000256" key="11">
    <source>
        <dbReference type="ARBA" id="ARBA00067072"/>
    </source>
</evidence>
<dbReference type="Pfam" id="PF00026">
    <property type="entry name" value="Asp"/>
    <property type="match status" value="2"/>
</dbReference>
<comment type="function">
    <text evidence="10">This enzyme, capable of clotting milk is frequently used for cheese production.</text>
</comment>
<name>A0AAD5KBG3_9FUNG</name>
<feature type="signal peptide" evidence="16">
    <location>
        <begin position="1"/>
        <end position="19"/>
    </location>
</feature>
<evidence type="ECO:0000256" key="8">
    <source>
        <dbReference type="ARBA" id="ARBA00023180"/>
    </source>
</evidence>
<dbReference type="InterPro" id="IPR021109">
    <property type="entry name" value="Peptidase_aspartic_dom_sf"/>
</dbReference>
<gene>
    <name evidence="18" type="ORF">BDA99DRAFT_555114</name>
</gene>
<dbReference type="SUPFAM" id="SSF50630">
    <property type="entry name" value="Acid proteases"/>
    <property type="match status" value="1"/>
</dbReference>
<dbReference type="PANTHER" id="PTHR47966:SF1">
    <property type="entry name" value="ASPARTYL PROTEINASE"/>
    <property type="match status" value="1"/>
</dbReference>
<evidence type="ECO:0000256" key="14">
    <source>
        <dbReference type="PIRSR" id="PIRSR601461-1"/>
    </source>
</evidence>
<feature type="active site" evidence="14">
    <location>
        <position position="119"/>
    </location>
</feature>
<dbReference type="Proteomes" id="UP001209540">
    <property type="component" value="Unassembled WGS sequence"/>
</dbReference>
<comment type="similarity">
    <text evidence="1 15">Belongs to the peptidase A1 family.</text>
</comment>
<proteinExistence type="inferred from homology"/>
<keyword evidence="19" id="KW-1185">Reference proteome</keyword>
<dbReference type="GO" id="GO:0004190">
    <property type="term" value="F:aspartic-type endopeptidase activity"/>
    <property type="evidence" value="ECO:0007669"/>
    <property type="project" value="UniProtKB-KW"/>
</dbReference>
<comment type="caution">
    <text evidence="18">The sequence shown here is derived from an EMBL/GenBank/DDBJ whole genome shotgun (WGS) entry which is preliminary data.</text>
</comment>
<dbReference type="InterPro" id="IPR033121">
    <property type="entry name" value="PEPTIDASE_A1"/>
</dbReference>
<feature type="domain" description="Peptidase A1" evidence="17">
    <location>
        <begin position="101"/>
        <end position="465"/>
    </location>
</feature>
<dbReference type="GO" id="GO:0006508">
    <property type="term" value="P:proteolysis"/>
    <property type="evidence" value="ECO:0007669"/>
    <property type="project" value="UniProtKB-KW"/>
</dbReference>
<dbReference type="CDD" id="cd05471">
    <property type="entry name" value="pepsin_like"/>
    <property type="match status" value="1"/>
</dbReference>